<dbReference type="InterPro" id="IPR001466">
    <property type="entry name" value="Beta-lactam-related"/>
</dbReference>
<proteinExistence type="predicted"/>
<dbReference type="RefSeq" id="XP_018159374.1">
    <property type="nucleotide sequence ID" value="XM_018301524.1"/>
</dbReference>
<gene>
    <name evidence="2" type="ORF">CH63R_06549</name>
</gene>
<feature type="domain" description="Beta-lactamase-related" evidence="1">
    <location>
        <begin position="22"/>
        <end position="268"/>
    </location>
</feature>
<dbReference type="Proteomes" id="UP000092177">
    <property type="component" value="Chromosome 4"/>
</dbReference>
<dbReference type="GeneID" id="28865631"/>
<dbReference type="KEGG" id="chig:CH63R_06549"/>
<evidence type="ECO:0000259" key="1">
    <source>
        <dbReference type="Pfam" id="PF00144"/>
    </source>
</evidence>
<dbReference type="Gene3D" id="3.40.710.10">
    <property type="entry name" value="DD-peptidase/beta-lactamase superfamily"/>
    <property type="match status" value="1"/>
</dbReference>
<dbReference type="Pfam" id="PF00144">
    <property type="entry name" value="Beta-lactamase"/>
    <property type="match status" value="1"/>
</dbReference>
<dbReference type="OrthoDB" id="428260at2759"/>
<dbReference type="EMBL" id="LTAN01000004">
    <property type="protein sequence ID" value="OBR10857.1"/>
    <property type="molecule type" value="Genomic_DNA"/>
</dbReference>
<dbReference type="InterPro" id="IPR012338">
    <property type="entry name" value="Beta-lactam/transpept-like"/>
</dbReference>
<organism evidence="2 3">
    <name type="scientific">Colletotrichum higginsianum (strain IMI 349063)</name>
    <name type="common">Crucifer anthracnose fungus</name>
    <dbReference type="NCBI Taxonomy" id="759273"/>
    <lineage>
        <taxon>Eukaryota</taxon>
        <taxon>Fungi</taxon>
        <taxon>Dikarya</taxon>
        <taxon>Ascomycota</taxon>
        <taxon>Pezizomycotina</taxon>
        <taxon>Sordariomycetes</taxon>
        <taxon>Hypocreomycetidae</taxon>
        <taxon>Glomerellales</taxon>
        <taxon>Glomerellaceae</taxon>
        <taxon>Colletotrichum</taxon>
        <taxon>Colletotrichum destructivum species complex</taxon>
    </lineage>
</organism>
<dbReference type="InterPro" id="IPR050789">
    <property type="entry name" value="Diverse_Enzym_Activities"/>
</dbReference>
<dbReference type="PANTHER" id="PTHR43283:SF3">
    <property type="entry name" value="BETA-LACTAMASE FAMILY PROTEIN (AFU_ORTHOLOGUE AFUA_5G07500)"/>
    <property type="match status" value="1"/>
</dbReference>
<protein>
    <submittedName>
        <fullName evidence="2">Beta-lactamase</fullName>
    </submittedName>
</protein>
<accession>A0A1B7YFJ6</accession>
<reference evidence="3" key="1">
    <citation type="journal article" date="2017" name="BMC Genomics">
        <title>Gapless genome assembly of Colletotrichum higginsianum reveals chromosome structure and association of transposable elements with secondary metabolite gene clusters.</title>
        <authorList>
            <person name="Dallery J.-F."/>
            <person name="Lapalu N."/>
            <person name="Zampounis A."/>
            <person name="Pigne S."/>
            <person name="Luyten I."/>
            <person name="Amselem J."/>
            <person name="Wittenberg A.H.J."/>
            <person name="Zhou S."/>
            <person name="de Queiroz M.V."/>
            <person name="Robin G.P."/>
            <person name="Auger A."/>
            <person name="Hainaut M."/>
            <person name="Henrissat B."/>
            <person name="Kim K.-T."/>
            <person name="Lee Y.-H."/>
            <person name="Lespinet O."/>
            <person name="Schwartz D.C."/>
            <person name="Thon M.R."/>
            <person name="O'Connell R.J."/>
        </authorList>
    </citation>
    <scope>NUCLEOTIDE SEQUENCE [LARGE SCALE GENOMIC DNA]</scope>
    <source>
        <strain evidence="3">IMI 349063</strain>
    </source>
</reference>
<dbReference type="VEuPathDB" id="FungiDB:CH63R_06549"/>
<dbReference type="PANTHER" id="PTHR43283">
    <property type="entry name" value="BETA-LACTAMASE-RELATED"/>
    <property type="match status" value="1"/>
</dbReference>
<evidence type="ECO:0000313" key="2">
    <source>
        <dbReference type="EMBL" id="OBR10857.1"/>
    </source>
</evidence>
<evidence type="ECO:0000313" key="3">
    <source>
        <dbReference type="Proteomes" id="UP000092177"/>
    </source>
</evidence>
<dbReference type="SUPFAM" id="SSF56601">
    <property type="entry name" value="beta-lactamase/transpeptidase-like"/>
    <property type="match status" value="1"/>
</dbReference>
<dbReference type="AlphaFoldDB" id="A0A1B7YFJ6"/>
<sequence>MPLSSQAVDEIKTIVENAVTSDPQKIPGTTVVVVDRTGAEQFAHSAGQRGISSNEPMTLENVYWMASCTKMVVGIACMQLVEKGALRLDDSAHLEKLCPELAEIKVLDAQGKLVDKKRGITLRMLLTHTAGFGYTFFNERLRDWSLPAGIDEFSGSIRDMMQPLLFQPGEGWEYGVGIDWAGIALERVTNTSLNEYIQANICQPLGLRNVNMIPTPSMKAQLAYMHHKRPDGKLVTRDHLLHRPLVVQSEEEVRGCFNSGGAGIFAKPQEYSPETETLAGILAVFLNDGTCPVTKAQLLKKETVDEMFRNQIPQLPDFAKQGVQDAKPELATAVPELYSVPEGTPQGWGLTFMITGGTTGRSDGTAWWTGLPNLFWWCDRENGVAGIVCSQILPFGDPAVMGLWSQVETAVYKGLGISSKA</sequence>
<comment type="caution">
    <text evidence="2">The sequence shown here is derived from an EMBL/GenBank/DDBJ whole genome shotgun (WGS) entry which is preliminary data.</text>
</comment>
<keyword evidence="3" id="KW-1185">Reference proteome</keyword>
<name>A0A1B7YFJ6_COLHI</name>